<name>A0A433BAK5_9FUNG</name>
<proteinExistence type="predicted"/>
<dbReference type="Proteomes" id="UP000268093">
    <property type="component" value="Unassembled WGS sequence"/>
</dbReference>
<dbReference type="EMBL" id="RBNI01014344">
    <property type="protein sequence ID" value="RUP21984.1"/>
    <property type="molecule type" value="Genomic_DNA"/>
</dbReference>
<organism evidence="1 2">
    <name type="scientific">Jimgerdemannia flammicorona</name>
    <dbReference type="NCBI Taxonomy" id="994334"/>
    <lineage>
        <taxon>Eukaryota</taxon>
        <taxon>Fungi</taxon>
        <taxon>Fungi incertae sedis</taxon>
        <taxon>Mucoromycota</taxon>
        <taxon>Mucoromycotina</taxon>
        <taxon>Endogonomycetes</taxon>
        <taxon>Endogonales</taxon>
        <taxon>Endogonaceae</taxon>
        <taxon>Jimgerdemannia</taxon>
    </lineage>
</organism>
<evidence type="ECO:0000313" key="1">
    <source>
        <dbReference type="EMBL" id="RUP21984.1"/>
    </source>
</evidence>
<dbReference type="PANTHER" id="PTHR40633:SF1">
    <property type="entry name" value="GPI ANCHORED SERINE-THREONINE RICH PROTEIN (AFU_ORTHOLOGUE AFUA_1G03630)"/>
    <property type="match status" value="1"/>
</dbReference>
<dbReference type="InterPro" id="IPR052982">
    <property type="entry name" value="SRP1/TIP1-like"/>
</dbReference>
<comment type="caution">
    <text evidence="1">The sequence shown here is derived from an EMBL/GenBank/DDBJ whole genome shotgun (WGS) entry which is preliminary data.</text>
</comment>
<protein>
    <submittedName>
        <fullName evidence="1">Ser-Thr-rich glycosyl-phosphatidyl-inositol-anchored membrane family-domain-containing protein</fullName>
    </submittedName>
</protein>
<dbReference type="AlphaFoldDB" id="A0A433BAK5"/>
<evidence type="ECO:0000313" key="2">
    <source>
        <dbReference type="Proteomes" id="UP000268093"/>
    </source>
</evidence>
<reference evidence="1 2" key="1">
    <citation type="journal article" date="2018" name="New Phytol.">
        <title>Phylogenomics of Endogonaceae and evolution of mycorrhizas within Mucoromycota.</title>
        <authorList>
            <person name="Chang Y."/>
            <person name="Desiro A."/>
            <person name="Na H."/>
            <person name="Sandor L."/>
            <person name="Lipzen A."/>
            <person name="Clum A."/>
            <person name="Barry K."/>
            <person name="Grigoriev I.V."/>
            <person name="Martin F.M."/>
            <person name="Stajich J.E."/>
            <person name="Smith M.E."/>
            <person name="Bonito G."/>
            <person name="Spatafora J.W."/>
        </authorList>
    </citation>
    <scope>NUCLEOTIDE SEQUENCE [LARGE SCALE GENOMIC DNA]</scope>
    <source>
        <strain evidence="1 2">GMNB39</strain>
    </source>
</reference>
<dbReference type="OrthoDB" id="2156011at2759"/>
<gene>
    <name evidence="1" type="ORF">BC936DRAFT_139136</name>
</gene>
<dbReference type="Pfam" id="PF10342">
    <property type="entry name" value="Kre9_KNH"/>
    <property type="match status" value="1"/>
</dbReference>
<dbReference type="PANTHER" id="PTHR40633">
    <property type="entry name" value="MATRIX PROTEIN, PUTATIVE (AFU_ORTHOLOGUE AFUA_8G05410)-RELATED"/>
    <property type="match status" value="1"/>
</dbReference>
<keyword evidence="2" id="KW-1185">Reference proteome</keyword>
<sequence length="218" mass="21707">MVSFKAVVAFLALAKVVLADYSITSPIAGTVWQLGSSVVITWIATNSNETTTAIKLLEGLSTALQPVQDITTTVNPTSGTFTWTVPTTLTPNVDYAISIGNAPAVFYSHNFTIAAAGQTAVTVSSTPAVSGANSSAAASTATGSYLYTPPSVASSSASAASASIAPAVSTKPASTSTSATSATAAATTSAKASGAEAFKVNAKMLALIPVAIAALYFL</sequence>
<dbReference type="InterPro" id="IPR018466">
    <property type="entry name" value="Kre9/Knh1-like_N"/>
</dbReference>
<accession>A0A433BAK5</accession>